<dbReference type="Proteomes" id="UP000013568">
    <property type="component" value="Unassembled WGS sequence"/>
</dbReference>
<sequence length="15" mass="1655">MCCSLPQWMEGSAVL</sequence>
<evidence type="ECO:0000313" key="2">
    <source>
        <dbReference type="Proteomes" id="UP000013568"/>
    </source>
</evidence>
<dbReference type="HOGENOM" id="CLU_3434497_0_0_6"/>
<name>E9CKZ2_9GAMM</name>
<accession>E9CKZ2</accession>
<organism evidence="1 2">
    <name type="scientific">Serratia symbiotica str. Tucson</name>
    <dbReference type="NCBI Taxonomy" id="914128"/>
    <lineage>
        <taxon>Bacteria</taxon>
        <taxon>Pseudomonadati</taxon>
        <taxon>Pseudomonadota</taxon>
        <taxon>Gammaproteobacteria</taxon>
        <taxon>Enterobacterales</taxon>
        <taxon>Yersiniaceae</taxon>
        <taxon>Serratia</taxon>
        <taxon>Serratia symbiotica</taxon>
    </lineage>
</organism>
<evidence type="ECO:0000313" key="1">
    <source>
        <dbReference type="EMBL" id="EFW12813.1"/>
    </source>
</evidence>
<protein>
    <submittedName>
        <fullName evidence="1">Uncharacterized protein</fullName>
    </submittedName>
</protein>
<gene>
    <name evidence="1" type="ORF">SSYM_0851</name>
</gene>
<dbReference type="EMBL" id="GL636105">
    <property type="protein sequence ID" value="EFW12813.1"/>
    <property type="molecule type" value="Genomic_DNA"/>
</dbReference>
<keyword evidence="2" id="KW-1185">Reference proteome</keyword>
<proteinExistence type="predicted"/>
<reference evidence="2" key="1">
    <citation type="journal article" date="2011" name="Genome Biol. Evol.">
        <title>Massive genomic decay in Serratia symbiotica, a recently evolved symbiont of aphids.</title>
        <authorList>
            <person name="Burke G.R."/>
            <person name="Moran N.A."/>
        </authorList>
    </citation>
    <scope>NUCLEOTIDE SEQUENCE [LARGE SCALE GENOMIC DNA]</scope>
    <source>
        <strain evidence="2">Tucson</strain>
    </source>
</reference>
<feature type="non-terminal residue" evidence="1">
    <location>
        <position position="15"/>
    </location>
</feature>